<dbReference type="EMBL" id="RXIA01000012">
    <property type="protein sequence ID" value="RVU70812.1"/>
    <property type="molecule type" value="Genomic_DNA"/>
</dbReference>
<dbReference type="AlphaFoldDB" id="A0A437SVA7"/>
<dbReference type="PIRSF" id="PIRSF029598">
    <property type="entry name" value="PsiE"/>
    <property type="match status" value="1"/>
</dbReference>
<dbReference type="RefSeq" id="WP_103660776.1">
    <property type="nucleotide sequence ID" value="NZ_ML136880.1"/>
</dbReference>
<protein>
    <recommendedName>
        <fullName evidence="3">Protein PsiE</fullName>
    </recommendedName>
</protein>
<dbReference type="Pfam" id="PF06146">
    <property type="entry name" value="PsiE"/>
    <property type="match status" value="1"/>
</dbReference>
<reference evidence="9 10" key="1">
    <citation type="submission" date="2018-12" db="EMBL/GenBank/DDBJ databases">
        <authorList>
            <person name="Meng J."/>
        </authorList>
    </citation>
    <scope>NUCLEOTIDE SEQUENCE [LARGE SCALE GENOMIC DNA]</scope>
    <source>
        <strain evidence="9 10">HT111-2</strain>
    </source>
</reference>
<organism evidence="9 10">
    <name type="scientific">Lactobacillus xujianguonis</name>
    <dbReference type="NCBI Taxonomy" id="2495899"/>
    <lineage>
        <taxon>Bacteria</taxon>
        <taxon>Bacillati</taxon>
        <taxon>Bacillota</taxon>
        <taxon>Bacilli</taxon>
        <taxon>Lactobacillales</taxon>
        <taxon>Lactobacillaceae</taxon>
        <taxon>Lactobacillus</taxon>
    </lineage>
</organism>
<evidence type="ECO:0000256" key="1">
    <source>
        <dbReference type="ARBA" id="ARBA00004429"/>
    </source>
</evidence>
<comment type="similarity">
    <text evidence="2">Belongs to the PsiE family.</text>
</comment>
<feature type="transmembrane region" description="Helical" evidence="8">
    <location>
        <begin position="55"/>
        <end position="78"/>
    </location>
</feature>
<feature type="transmembrane region" description="Helical" evidence="8">
    <location>
        <begin position="12"/>
        <end position="35"/>
    </location>
</feature>
<evidence type="ECO:0000256" key="2">
    <source>
        <dbReference type="ARBA" id="ARBA00005632"/>
    </source>
</evidence>
<evidence type="ECO:0000256" key="4">
    <source>
        <dbReference type="ARBA" id="ARBA00022475"/>
    </source>
</evidence>
<comment type="subcellular location">
    <subcellularLocation>
        <location evidence="1">Cell inner membrane</location>
        <topology evidence="1">Multi-pass membrane protein</topology>
    </subcellularLocation>
</comment>
<evidence type="ECO:0000313" key="9">
    <source>
        <dbReference type="EMBL" id="RVU70812.1"/>
    </source>
</evidence>
<dbReference type="PANTHER" id="PTHR37819">
    <property type="entry name" value="PROTEIN PSIE"/>
    <property type="match status" value="1"/>
</dbReference>
<gene>
    <name evidence="9" type="primary">psiE</name>
    <name evidence="9" type="ORF">EJK17_05300</name>
</gene>
<dbReference type="GO" id="GO:0005886">
    <property type="term" value="C:plasma membrane"/>
    <property type="evidence" value="ECO:0007669"/>
    <property type="project" value="UniProtKB-SubCell"/>
</dbReference>
<dbReference type="InterPro" id="IPR009315">
    <property type="entry name" value="P_starv_induced_PsiE"/>
</dbReference>
<evidence type="ECO:0000256" key="6">
    <source>
        <dbReference type="ARBA" id="ARBA00022989"/>
    </source>
</evidence>
<evidence type="ECO:0000256" key="7">
    <source>
        <dbReference type="ARBA" id="ARBA00023136"/>
    </source>
</evidence>
<evidence type="ECO:0000256" key="8">
    <source>
        <dbReference type="SAM" id="Phobius"/>
    </source>
</evidence>
<proteinExistence type="inferred from homology"/>
<keyword evidence="5 8" id="KW-0812">Transmembrane</keyword>
<keyword evidence="7 8" id="KW-0472">Membrane</keyword>
<evidence type="ECO:0000313" key="10">
    <source>
        <dbReference type="Proteomes" id="UP000288291"/>
    </source>
</evidence>
<comment type="caution">
    <text evidence="9">The sequence shown here is derived from an EMBL/GenBank/DDBJ whole genome shotgun (WGS) entry which is preliminary data.</text>
</comment>
<keyword evidence="4" id="KW-1003">Cell membrane</keyword>
<dbReference type="InterPro" id="IPR020948">
    <property type="entry name" value="P_starv_induced_PsiE-like"/>
</dbReference>
<evidence type="ECO:0000256" key="5">
    <source>
        <dbReference type="ARBA" id="ARBA00022692"/>
    </source>
</evidence>
<sequence length="137" mass="15523">MKKFNKLITKFTRYLQMLLVIAMGLLGILMILLLFREFVPLVQEFMTHSISHSNSAILDEIIVFFLFFEFASMIVAALRHNGHTSLNFLMSLGVTALVRGLITTHGNPEKTLIDAIAILILIIAIVVFNKNMKDKLM</sequence>
<dbReference type="PANTHER" id="PTHR37819:SF1">
    <property type="entry name" value="PROTEIN PSIE"/>
    <property type="match status" value="1"/>
</dbReference>
<dbReference type="GO" id="GO:0016036">
    <property type="term" value="P:cellular response to phosphate starvation"/>
    <property type="evidence" value="ECO:0007669"/>
    <property type="project" value="InterPro"/>
</dbReference>
<dbReference type="Proteomes" id="UP000288291">
    <property type="component" value="Unassembled WGS sequence"/>
</dbReference>
<feature type="transmembrane region" description="Helical" evidence="8">
    <location>
        <begin position="111"/>
        <end position="128"/>
    </location>
</feature>
<dbReference type="NCBIfam" id="NF002763">
    <property type="entry name" value="PRK02833.1-1"/>
    <property type="match status" value="1"/>
</dbReference>
<accession>A0A437SVA7</accession>
<name>A0A437SVA7_9LACO</name>
<keyword evidence="6 8" id="KW-1133">Transmembrane helix</keyword>
<feature type="transmembrane region" description="Helical" evidence="8">
    <location>
        <begin position="85"/>
        <end position="105"/>
    </location>
</feature>
<evidence type="ECO:0000256" key="3">
    <source>
        <dbReference type="ARBA" id="ARBA00021903"/>
    </source>
</evidence>
<keyword evidence="10" id="KW-1185">Reference proteome</keyword>